<proteinExistence type="predicted"/>
<sequence length="208" mass="23864">MRKQEQLLQAAQPLILAGEGRADSPGHSAKYGSYTMMDLRTNRILASQLVQSNKVAGSNNMEKEGLIRTVTELWARNLQVATIVTDRHLQVAKWIRENMPGTQHLYDVWHIHGGHVELYPQCEHGPLRRQWIQRKVFKLMCCCLVVLVSNAEAERVFSCQNRIKTKTRALLGIDQLDRLIRLSYAKVPMAQFDFVGARDIYLEAPRRL</sequence>
<dbReference type="RefSeq" id="XP_019616705.1">
    <property type="nucleotide sequence ID" value="XM_019761146.1"/>
</dbReference>
<dbReference type="PANTHER" id="PTHR31751:SF42">
    <property type="entry name" value="PROTEIN CBG10204"/>
    <property type="match status" value="1"/>
</dbReference>
<dbReference type="AlphaFoldDB" id="A0A6P4XJJ5"/>
<dbReference type="GeneID" id="109464213"/>
<evidence type="ECO:0000313" key="2">
    <source>
        <dbReference type="RefSeq" id="XP_019616705.1"/>
    </source>
</evidence>
<gene>
    <name evidence="2" type="primary">LOC109464213</name>
</gene>
<organism evidence="1 2">
    <name type="scientific">Branchiostoma belcheri</name>
    <name type="common">Amphioxus</name>
    <dbReference type="NCBI Taxonomy" id="7741"/>
    <lineage>
        <taxon>Eukaryota</taxon>
        <taxon>Metazoa</taxon>
        <taxon>Chordata</taxon>
        <taxon>Cephalochordata</taxon>
        <taxon>Leptocardii</taxon>
        <taxon>Amphioxiformes</taxon>
        <taxon>Branchiostomatidae</taxon>
        <taxon>Branchiostoma</taxon>
    </lineage>
</organism>
<dbReference type="KEGG" id="bbel:109464213"/>
<dbReference type="PANTHER" id="PTHR31751">
    <property type="entry name" value="SI:CH211-108C17.2-RELATED-RELATED"/>
    <property type="match status" value="1"/>
</dbReference>
<accession>A0A6P4XJJ5</accession>
<dbReference type="Proteomes" id="UP000515135">
    <property type="component" value="Unplaced"/>
</dbReference>
<protein>
    <submittedName>
        <fullName evidence="2">Uncharacterized protein LOC109464213</fullName>
    </submittedName>
</protein>
<dbReference type="OrthoDB" id="10057691at2759"/>
<name>A0A6P4XJJ5_BRABE</name>
<reference evidence="2" key="1">
    <citation type="submission" date="2025-08" db="UniProtKB">
        <authorList>
            <consortium name="RefSeq"/>
        </authorList>
    </citation>
    <scope>IDENTIFICATION</scope>
    <source>
        <tissue evidence="2">Gonad</tissue>
    </source>
</reference>
<keyword evidence="1" id="KW-1185">Reference proteome</keyword>
<evidence type="ECO:0000313" key="1">
    <source>
        <dbReference type="Proteomes" id="UP000515135"/>
    </source>
</evidence>